<feature type="compositionally biased region" description="Low complexity" evidence="1">
    <location>
        <begin position="205"/>
        <end position="217"/>
    </location>
</feature>
<proteinExistence type="predicted"/>
<feature type="region of interest" description="Disordered" evidence="1">
    <location>
        <begin position="70"/>
        <end position="104"/>
    </location>
</feature>
<dbReference type="KEGG" id="clus:A9F13_10g01848"/>
<evidence type="ECO:0000256" key="1">
    <source>
        <dbReference type="SAM" id="MobiDB-lite"/>
    </source>
</evidence>
<feature type="compositionally biased region" description="Polar residues" evidence="1">
    <location>
        <begin position="218"/>
        <end position="228"/>
    </location>
</feature>
<feature type="compositionally biased region" description="Polar residues" evidence="1">
    <location>
        <begin position="70"/>
        <end position="95"/>
    </location>
</feature>
<evidence type="ECO:0000313" key="2">
    <source>
        <dbReference type="EMBL" id="OVF08037.1"/>
    </source>
</evidence>
<feature type="compositionally biased region" description="Low complexity" evidence="1">
    <location>
        <begin position="181"/>
        <end position="194"/>
    </location>
</feature>
<sequence length="405" mass="43710">MSASSNRNNPASPSDVLSGSTSPCLPKQALAARRQRSSSMNSVGSNFSSNQRSMSIISLESRRNSIISVDDSSLRPTRNNSTASLSSLAPVTSPNDPVKDNFTLPTRVGKSRAKTSSAVLSDEDSESEIFISRFRWRRRSSEKNPPNFLSNLKRDFKFKYDRVSEPPKPSPKLLDDPAPSPLSLNSDLPSPQLSMHLPSTNIHNSSSSPHTLHVSSSAPNIPSTAFPQPSSSPLTASHSLSTEIEADIPPVTQGKKVRTSSISQSIFLKRRLLLSKDIQLELIANHGSPMVSPTSLNSDTRFPIGSGSNAHLHNPPHGNTTTSSTVASMSASPNVEETPELVSSPPHVPASDHSVRSQNKLIYELNRKWNKAVFDSCSPERRNPLVSGAGSTRKRSRSASTSSTD</sequence>
<gene>
    <name evidence="2" type="ORF">A9F13_10g01848</name>
</gene>
<feature type="compositionally biased region" description="Low complexity" evidence="1">
    <location>
        <begin position="320"/>
        <end position="332"/>
    </location>
</feature>
<feature type="compositionally biased region" description="Low complexity" evidence="1">
    <location>
        <begin position="1"/>
        <end position="14"/>
    </location>
</feature>
<dbReference type="EMBL" id="LYUB02000010">
    <property type="protein sequence ID" value="OVF08037.1"/>
    <property type="molecule type" value="Genomic_DNA"/>
</dbReference>
<feature type="region of interest" description="Disordered" evidence="1">
    <location>
        <begin position="377"/>
        <end position="405"/>
    </location>
</feature>
<reference evidence="2 3" key="1">
    <citation type="submission" date="2017-04" db="EMBL/GenBank/DDBJ databases">
        <title>Draft genome of the yeast Clavispora lusitaniae type strain CBS 6936.</title>
        <authorList>
            <person name="Durrens P."/>
            <person name="Klopp C."/>
            <person name="Biteau N."/>
            <person name="Fitton-Ouhabi V."/>
            <person name="Dementhon K."/>
            <person name="Accoceberry I."/>
            <person name="Sherman D.J."/>
            <person name="Noel T."/>
        </authorList>
    </citation>
    <scope>NUCLEOTIDE SEQUENCE [LARGE SCALE GENOMIC DNA]</scope>
    <source>
        <strain evidence="2 3">CBS 6936</strain>
    </source>
</reference>
<comment type="caution">
    <text evidence="2">The sequence shown here is derived from an EMBL/GenBank/DDBJ whole genome shotgun (WGS) entry which is preliminary data.</text>
</comment>
<dbReference type="Proteomes" id="UP000195602">
    <property type="component" value="Unassembled WGS sequence"/>
</dbReference>
<accession>A0AA91PZG5</accession>
<feature type="region of interest" description="Disordered" evidence="1">
    <location>
        <begin position="287"/>
        <end position="355"/>
    </location>
</feature>
<name>A0AA91PZG5_CLALS</name>
<feature type="region of interest" description="Disordered" evidence="1">
    <location>
        <begin position="1"/>
        <end position="52"/>
    </location>
</feature>
<dbReference type="AlphaFoldDB" id="A0AA91PZG5"/>
<feature type="compositionally biased region" description="Polar residues" evidence="1">
    <location>
        <begin position="291"/>
        <end position="311"/>
    </location>
</feature>
<evidence type="ECO:0000313" key="3">
    <source>
        <dbReference type="Proteomes" id="UP000195602"/>
    </source>
</evidence>
<organism evidence="2 3">
    <name type="scientific">Clavispora lusitaniae</name>
    <name type="common">Candida lusitaniae</name>
    <dbReference type="NCBI Taxonomy" id="36911"/>
    <lineage>
        <taxon>Eukaryota</taxon>
        <taxon>Fungi</taxon>
        <taxon>Dikarya</taxon>
        <taxon>Ascomycota</taxon>
        <taxon>Saccharomycotina</taxon>
        <taxon>Pichiomycetes</taxon>
        <taxon>Metschnikowiaceae</taxon>
        <taxon>Clavispora</taxon>
    </lineage>
</organism>
<feature type="region of interest" description="Disordered" evidence="1">
    <location>
        <begin position="161"/>
        <end position="237"/>
    </location>
</feature>
<feature type="compositionally biased region" description="Low complexity" evidence="1">
    <location>
        <begin position="37"/>
        <end position="50"/>
    </location>
</feature>
<protein>
    <submittedName>
        <fullName evidence="2">Uncharacterized protein</fullName>
    </submittedName>
</protein>